<dbReference type="Gene3D" id="3.90.79.10">
    <property type="entry name" value="Nucleoside Triphosphate Pyrophosphohydrolase"/>
    <property type="match status" value="1"/>
</dbReference>
<evidence type="ECO:0000313" key="2">
    <source>
        <dbReference type="EMBL" id="MYM19439.1"/>
    </source>
</evidence>
<dbReference type="InterPro" id="IPR000086">
    <property type="entry name" value="NUDIX_hydrolase_dom"/>
</dbReference>
<keyword evidence="3" id="KW-1185">Reference proteome</keyword>
<evidence type="ECO:0000259" key="1">
    <source>
        <dbReference type="PROSITE" id="PS51462"/>
    </source>
</evidence>
<dbReference type="EMBL" id="WWEQ01000016">
    <property type="protein sequence ID" value="MYM19439.1"/>
    <property type="molecule type" value="Genomic_DNA"/>
</dbReference>
<proteinExistence type="predicted"/>
<dbReference type="InterPro" id="IPR015797">
    <property type="entry name" value="NUDIX_hydrolase-like_dom_sf"/>
</dbReference>
<dbReference type="AlphaFoldDB" id="A0A6N9H666"/>
<feature type="domain" description="Nudix hydrolase" evidence="1">
    <location>
        <begin position="1"/>
        <end position="133"/>
    </location>
</feature>
<accession>A0A6N9H666</accession>
<dbReference type="SUPFAM" id="SSF55811">
    <property type="entry name" value="Nudix"/>
    <property type="match status" value="1"/>
</dbReference>
<dbReference type="PROSITE" id="PS51462">
    <property type="entry name" value="NUDIX"/>
    <property type="match status" value="1"/>
</dbReference>
<name>A0A6N9H666_9MICO</name>
<dbReference type="Pfam" id="PF00293">
    <property type="entry name" value="NUDIX"/>
    <property type="match status" value="1"/>
</dbReference>
<comment type="caution">
    <text evidence="2">The sequence shown here is derived from an EMBL/GenBank/DDBJ whole genome shotgun (WGS) entry which is preliminary data.</text>
</comment>
<dbReference type="Proteomes" id="UP000469215">
    <property type="component" value="Unassembled WGS sequence"/>
</dbReference>
<protein>
    <submittedName>
        <fullName evidence="2">NUDIX domain-containing protein</fullName>
    </submittedName>
</protein>
<reference evidence="2 3" key="1">
    <citation type="submission" date="2020-01" db="EMBL/GenBank/DDBJ databases">
        <authorList>
            <person name="Deng T."/>
        </authorList>
    </citation>
    <scope>NUCLEOTIDE SEQUENCE [LARGE SCALE GENOMIC DNA]</scope>
    <source>
        <strain evidence="2 3">5221</strain>
    </source>
</reference>
<organism evidence="2 3">
    <name type="scientific">Brevibacterium rongguiense</name>
    <dbReference type="NCBI Taxonomy" id="2695267"/>
    <lineage>
        <taxon>Bacteria</taxon>
        <taxon>Bacillati</taxon>
        <taxon>Actinomycetota</taxon>
        <taxon>Actinomycetes</taxon>
        <taxon>Micrococcales</taxon>
        <taxon>Brevibacteriaceae</taxon>
        <taxon>Brevibacterium</taxon>
    </lineage>
</organism>
<dbReference type="RefSeq" id="WP_160952872.1">
    <property type="nucleotide sequence ID" value="NZ_WWEQ01000016.1"/>
</dbReference>
<sequence length="139" mass="14746">MTASCAVFSPSFDAVLLHLHRKAGVWLQFGGHIERTDAGARAAARRETREESGLTELTWLSPLPVDVHRHALAGRFGSCAEHTDIVFAATADPAAATRRSAESAGLAWSALAELPDGIAADLPDRLPAIAARARRLARG</sequence>
<evidence type="ECO:0000313" key="3">
    <source>
        <dbReference type="Proteomes" id="UP000469215"/>
    </source>
</evidence>
<gene>
    <name evidence="2" type="ORF">GSY69_05515</name>
</gene>